<accession>A0ABV7J6L6</accession>
<organism evidence="1 2">
    <name type="scientific">Marinicella sediminis</name>
    <dbReference type="NCBI Taxonomy" id="1792834"/>
    <lineage>
        <taxon>Bacteria</taxon>
        <taxon>Pseudomonadati</taxon>
        <taxon>Pseudomonadota</taxon>
        <taxon>Gammaproteobacteria</taxon>
        <taxon>Lysobacterales</taxon>
        <taxon>Marinicellaceae</taxon>
        <taxon>Marinicella</taxon>
    </lineage>
</organism>
<evidence type="ECO:0000313" key="1">
    <source>
        <dbReference type="EMBL" id="MFC3192742.1"/>
    </source>
</evidence>
<gene>
    <name evidence="1" type="ORF">ACFODZ_00685</name>
</gene>
<name>A0ABV7J6L6_9GAMM</name>
<sequence>MEKKISWQSWRAAGAAITRRLSNCMRFIHGFKPFIIRLGAFGELALQLVRCHATEVAGKDSLIDVVPASEPGSNV</sequence>
<reference evidence="2" key="1">
    <citation type="journal article" date="2019" name="Int. J. Syst. Evol. Microbiol.">
        <title>The Global Catalogue of Microorganisms (GCM) 10K type strain sequencing project: providing services to taxonomists for standard genome sequencing and annotation.</title>
        <authorList>
            <consortium name="The Broad Institute Genomics Platform"/>
            <consortium name="The Broad Institute Genome Sequencing Center for Infectious Disease"/>
            <person name="Wu L."/>
            <person name="Ma J."/>
        </authorList>
    </citation>
    <scope>NUCLEOTIDE SEQUENCE [LARGE SCALE GENOMIC DNA]</scope>
    <source>
        <strain evidence="2">KCTC 42953</strain>
    </source>
</reference>
<protein>
    <submittedName>
        <fullName evidence="1">Uncharacterized protein</fullName>
    </submittedName>
</protein>
<evidence type="ECO:0000313" key="2">
    <source>
        <dbReference type="Proteomes" id="UP001595533"/>
    </source>
</evidence>
<dbReference type="EMBL" id="JBHRTS010000001">
    <property type="protein sequence ID" value="MFC3192742.1"/>
    <property type="molecule type" value="Genomic_DNA"/>
</dbReference>
<keyword evidence="2" id="KW-1185">Reference proteome</keyword>
<proteinExistence type="predicted"/>
<dbReference type="Proteomes" id="UP001595533">
    <property type="component" value="Unassembled WGS sequence"/>
</dbReference>
<comment type="caution">
    <text evidence="1">The sequence shown here is derived from an EMBL/GenBank/DDBJ whole genome shotgun (WGS) entry which is preliminary data.</text>
</comment>
<dbReference type="RefSeq" id="WP_077409426.1">
    <property type="nucleotide sequence ID" value="NZ_JBHRTS010000001.1"/>
</dbReference>